<evidence type="ECO:0000256" key="1">
    <source>
        <dbReference type="ARBA" id="ARBA00004245"/>
    </source>
</evidence>
<dbReference type="EMBL" id="JAHQIW010007481">
    <property type="protein sequence ID" value="KAJ1374702.1"/>
    <property type="molecule type" value="Genomic_DNA"/>
</dbReference>
<dbReference type="Pfam" id="PF13925">
    <property type="entry name" value="Katanin_con80"/>
    <property type="match status" value="1"/>
</dbReference>
<dbReference type="PANTHER" id="PTHR19845">
    <property type="entry name" value="KATANIN P80 SUBUNIT"/>
    <property type="match status" value="1"/>
</dbReference>
<feature type="domain" description="Katanin p80 subunit C-terminal" evidence="5">
    <location>
        <begin position="534"/>
        <end position="636"/>
    </location>
</feature>
<feature type="compositionally biased region" description="Polar residues" evidence="4">
    <location>
        <begin position="363"/>
        <end position="381"/>
    </location>
</feature>
<feature type="compositionally biased region" description="Polar residues" evidence="4">
    <location>
        <begin position="406"/>
        <end position="420"/>
    </location>
</feature>
<comment type="subcellular location">
    <subcellularLocation>
        <location evidence="1">Cytoplasm</location>
        <location evidence="1">Cytoskeleton</location>
    </subcellularLocation>
</comment>
<dbReference type="Pfam" id="PF00400">
    <property type="entry name" value="WD40"/>
    <property type="match status" value="2"/>
</dbReference>
<dbReference type="GO" id="GO:0008352">
    <property type="term" value="C:katanin complex"/>
    <property type="evidence" value="ECO:0007669"/>
    <property type="project" value="TreeGrafter"/>
</dbReference>
<dbReference type="InterPro" id="IPR036322">
    <property type="entry name" value="WD40_repeat_dom_sf"/>
</dbReference>
<evidence type="ECO:0000256" key="4">
    <source>
        <dbReference type="SAM" id="MobiDB-lite"/>
    </source>
</evidence>
<dbReference type="PANTHER" id="PTHR19845:SF0">
    <property type="entry name" value="KATANIN P80 WD40 REPEAT-CONTAINING SUBUNIT B1"/>
    <property type="match status" value="1"/>
</dbReference>
<feature type="compositionally biased region" description="Polar residues" evidence="4">
    <location>
        <begin position="427"/>
        <end position="439"/>
    </location>
</feature>
<dbReference type="Gene3D" id="2.130.10.10">
    <property type="entry name" value="YVTN repeat-like/Quinoprotein amine dehydrogenase"/>
    <property type="match status" value="1"/>
</dbReference>
<dbReference type="InterPro" id="IPR028021">
    <property type="entry name" value="Katanin_C-terminal"/>
</dbReference>
<keyword evidence="3" id="KW-0206">Cytoskeleton</keyword>
<dbReference type="GO" id="GO:0008017">
    <property type="term" value="F:microtubule binding"/>
    <property type="evidence" value="ECO:0007669"/>
    <property type="project" value="InterPro"/>
</dbReference>
<feature type="region of interest" description="Disordered" evidence="4">
    <location>
        <begin position="342"/>
        <end position="439"/>
    </location>
</feature>
<keyword evidence="7" id="KW-1185">Reference proteome</keyword>
<evidence type="ECO:0000313" key="6">
    <source>
        <dbReference type="EMBL" id="KAJ1374702.1"/>
    </source>
</evidence>
<protein>
    <recommendedName>
        <fullName evidence="5">Katanin p80 subunit C-terminal domain-containing protein</fullName>
    </recommendedName>
</protein>
<dbReference type="Proteomes" id="UP001196413">
    <property type="component" value="Unassembled WGS sequence"/>
</dbReference>
<sequence length="659" mass="72546">MKTYEIVASLGAFPPPDHAVLSKRSRCIFVANPLRVYSLNCVETEIPNITITGRVDCLRLNADERNIAVASNDLIKLIDLNRGREIRNLSGHSLTVQALTPRWSCVYSWVSGSLDSSWIVWDSRSHPANLLQGRTTGPVRCVEMSPDDIILAVGTDSTLQLYDIRTRCILKQFSSSTHGATFHPTQRMVATYGSERVVRFWCLDELLSVAMSDVFPAEIQCAEFVTVSPERDPVLVVATDQILKTLTSEPCETLATNTIGDASKVLSLNVAADGVGVICTDSTSALSYSVFSMKEVLHGSTESIELSDTDESISDEMTADEMPEISSPEKPLSSIVPSVPVPMHVSSSDGRIGHAQDGGVGQANISVRSSSTDGSSFTQRFRTQRGKIERRTDANRSLTIRPRSPSMPSVQSNNDQQQLGRTRKSCTSRLNSRSASPSNCATVKEIPVTVLRPNERNLRPEACGKPPREPIRSIQTNSQISTAGLSINDFVAKIGKEHHITVMQADRTALGVQQLTATFRHGGMSGMLKDSLFADELVVTAILKILNEKKLWDINICNIYLQKLKEFLLDSTLPESCRQVALSSLQCIATDLLGVIRSCSRAPLCNIGVDVAAEDRKQKAENCITELRDLRDRRDQFYRKLSQDDVYRLDAIIAFLKAL</sequence>
<evidence type="ECO:0000313" key="7">
    <source>
        <dbReference type="Proteomes" id="UP001196413"/>
    </source>
</evidence>
<gene>
    <name evidence="6" type="ORF">KIN20_037452</name>
</gene>
<evidence type="ECO:0000256" key="3">
    <source>
        <dbReference type="ARBA" id="ARBA00023212"/>
    </source>
</evidence>
<dbReference type="InterPro" id="IPR015943">
    <property type="entry name" value="WD40/YVTN_repeat-like_dom_sf"/>
</dbReference>
<keyword evidence="2" id="KW-0963">Cytoplasm</keyword>
<proteinExistence type="predicted"/>
<evidence type="ECO:0000256" key="2">
    <source>
        <dbReference type="ARBA" id="ARBA00022490"/>
    </source>
</evidence>
<evidence type="ECO:0000259" key="5">
    <source>
        <dbReference type="Pfam" id="PF13925"/>
    </source>
</evidence>
<dbReference type="InterPro" id="IPR001680">
    <property type="entry name" value="WD40_rpt"/>
</dbReference>
<comment type="caution">
    <text evidence="6">The sequence shown here is derived from an EMBL/GenBank/DDBJ whole genome shotgun (WGS) entry which is preliminary data.</text>
</comment>
<name>A0AAD5RE92_PARTN</name>
<dbReference type="GO" id="GO:0007019">
    <property type="term" value="P:microtubule depolymerization"/>
    <property type="evidence" value="ECO:0007669"/>
    <property type="project" value="TreeGrafter"/>
</dbReference>
<accession>A0AAD5RE92</accession>
<organism evidence="6 7">
    <name type="scientific">Parelaphostrongylus tenuis</name>
    <name type="common">Meningeal worm</name>
    <dbReference type="NCBI Taxonomy" id="148309"/>
    <lineage>
        <taxon>Eukaryota</taxon>
        <taxon>Metazoa</taxon>
        <taxon>Ecdysozoa</taxon>
        <taxon>Nematoda</taxon>
        <taxon>Chromadorea</taxon>
        <taxon>Rhabditida</taxon>
        <taxon>Rhabditina</taxon>
        <taxon>Rhabditomorpha</taxon>
        <taxon>Strongyloidea</taxon>
        <taxon>Metastrongylidae</taxon>
        <taxon>Parelaphostrongylus</taxon>
    </lineage>
</organism>
<dbReference type="AlphaFoldDB" id="A0AAD5RE92"/>
<dbReference type="SMART" id="SM00320">
    <property type="entry name" value="WD40"/>
    <property type="match status" value="4"/>
</dbReference>
<dbReference type="SUPFAM" id="SSF50978">
    <property type="entry name" value="WD40 repeat-like"/>
    <property type="match status" value="1"/>
</dbReference>
<reference evidence="6" key="1">
    <citation type="submission" date="2021-06" db="EMBL/GenBank/DDBJ databases">
        <title>Parelaphostrongylus tenuis whole genome reference sequence.</title>
        <authorList>
            <person name="Garwood T.J."/>
            <person name="Larsen P.A."/>
            <person name="Fountain-Jones N.M."/>
            <person name="Garbe J.R."/>
            <person name="Macchietto M.G."/>
            <person name="Kania S.A."/>
            <person name="Gerhold R.W."/>
            <person name="Richards J.E."/>
            <person name="Wolf T.M."/>
        </authorList>
    </citation>
    <scope>NUCLEOTIDE SEQUENCE</scope>
    <source>
        <strain evidence="6">MNPRO001-30</strain>
        <tissue evidence="6">Meninges</tissue>
    </source>
</reference>